<accession>W9HG29</accession>
<evidence type="ECO:0000313" key="1">
    <source>
        <dbReference type="EMBL" id="EWY79949.1"/>
    </source>
</evidence>
<organism evidence="1 2">
    <name type="scientific">Fusarium oxysporum NRRL 32931</name>
    <dbReference type="NCBI Taxonomy" id="660029"/>
    <lineage>
        <taxon>Eukaryota</taxon>
        <taxon>Fungi</taxon>
        <taxon>Dikarya</taxon>
        <taxon>Ascomycota</taxon>
        <taxon>Pezizomycotina</taxon>
        <taxon>Sordariomycetes</taxon>
        <taxon>Hypocreomycetidae</taxon>
        <taxon>Hypocreales</taxon>
        <taxon>Nectriaceae</taxon>
        <taxon>Fusarium</taxon>
        <taxon>Fusarium oxysporum species complex</taxon>
    </lineage>
</organism>
<evidence type="ECO:0000313" key="2">
    <source>
        <dbReference type="Proteomes" id="UP000030753"/>
    </source>
</evidence>
<dbReference type="Proteomes" id="UP000030753">
    <property type="component" value="Unassembled WGS sequence"/>
</dbReference>
<gene>
    <name evidence="1" type="ORF">FOYG_16891</name>
</gene>
<dbReference type="HOGENOM" id="CLU_3207629_0_0_1"/>
<protein>
    <submittedName>
        <fullName evidence="1">Uncharacterized protein</fullName>
    </submittedName>
</protein>
<reference evidence="1 2" key="1">
    <citation type="submission" date="2011-06" db="EMBL/GenBank/DDBJ databases">
        <title>The Genome Sequence of Fusarium oxysporum FOSC 3-a.</title>
        <authorList>
            <consortium name="The Broad Institute Genome Sequencing Platform"/>
            <person name="Ma L.-J."/>
            <person name="Gale L.R."/>
            <person name="Schwartz D.C."/>
            <person name="Zhou S."/>
            <person name="Corby-Kistler H."/>
            <person name="Young S.K."/>
            <person name="Zeng Q."/>
            <person name="Gargeya S."/>
            <person name="Fitzgerald M."/>
            <person name="Haas B."/>
            <person name="Abouelleil A."/>
            <person name="Alvarado L."/>
            <person name="Arachchi H.M."/>
            <person name="Berlin A."/>
            <person name="Brown A."/>
            <person name="Chapman S.B."/>
            <person name="Chen Z."/>
            <person name="Dunbar C."/>
            <person name="Freedman E."/>
            <person name="Gearin G."/>
            <person name="Gellesch M."/>
            <person name="Goldberg J."/>
            <person name="Griggs A."/>
            <person name="Gujja S."/>
            <person name="Heiman D."/>
            <person name="Howarth C."/>
            <person name="Larson L."/>
            <person name="Lui A."/>
            <person name="MacDonald P.J.P."/>
            <person name="Mehta T."/>
            <person name="Montmayeur A."/>
            <person name="Murphy C."/>
            <person name="Neiman D."/>
            <person name="Pearson M."/>
            <person name="Priest M."/>
            <person name="Roberts A."/>
            <person name="Saif S."/>
            <person name="Shea T."/>
            <person name="Shenoy N."/>
            <person name="Sisk P."/>
            <person name="Stolte C."/>
            <person name="Sykes S."/>
            <person name="Wortman J."/>
            <person name="Nusbaum C."/>
            <person name="Birren B."/>
        </authorList>
    </citation>
    <scope>NUCLEOTIDE SEQUENCE [LARGE SCALE GENOMIC DNA]</scope>
    <source>
        <strain evidence="2">FOSC 3-a</strain>
    </source>
</reference>
<dbReference type="AlphaFoldDB" id="W9HG29"/>
<name>W9HG29_FUSOX</name>
<sequence length="45" mass="4803">MGNILAKIASQPLSRPKYSQGYTGQNPTNLQGYGCDPAYLTGKSI</sequence>
<dbReference type="EMBL" id="JH717852">
    <property type="protein sequence ID" value="EWY79949.1"/>
    <property type="molecule type" value="Genomic_DNA"/>
</dbReference>
<proteinExistence type="predicted"/>